<organism evidence="2">
    <name type="scientific">uncultured Gemmatimonadota bacterium</name>
    <dbReference type="NCBI Taxonomy" id="203437"/>
    <lineage>
        <taxon>Bacteria</taxon>
        <taxon>Pseudomonadati</taxon>
        <taxon>Gemmatimonadota</taxon>
        <taxon>environmental samples</taxon>
    </lineage>
</organism>
<evidence type="ECO:0000313" key="2">
    <source>
        <dbReference type="EMBL" id="CAA9344219.1"/>
    </source>
</evidence>
<reference evidence="2" key="1">
    <citation type="submission" date="2020-02" db="EMBL/GenBank/DDBJ databases">
        <authorList>
            <person name="Meier V. D."/>
        </authorList>
    </citation>
    <scope>NUCLEOTIDE SEQUENCE</scope>
    <source>
        <strain evidence="2">AVDCRST_MAG89</strain>
    </source>
</reference>
<protein>
    <submittedName>
        <fullName evidence="2">Uncharacterized protein</fullName>
    </submittedName>
</protein>
<proteinExistence type="predicted"/>
<evidence type="ECO:0000256" key="1">
    <source>
        <dbReference type="SAM" id="MobiDB-lite"/>
    </source>
</evidence>
<feature type="compositionally biased region" description="Basic and acidic residues" evidence="1">
    <location>
        <begin position="1"/>
        <end position="10"/>
    </location>
</feature>
<dbReference type="EMBL" id="CADCTV010000580">
    <property type="protein sequence ID" value="CAA9344219.1"/>
    <property type="molecule type" value="Genomic_DNA"/>
</dbReference>
<accession>A0A6J4LWL2</accession>
<sequence length="120" mass="12953">MKYANAEDRLNPLPPEDADESTLGGYMAVYGRSAAFEGMDGEPYTVGLETEPADEGFAGYLVFIRWAQTGTAIMGHLETGDLVHAPTADEARALLEALPLAQARAVLDETIARKRVDDQP</sequence>
<name>A0A6J4LWL2_9BACT</name>
<feature type="region of interest" description="Disordered" evidence="1">
    <location>
        <begin position="1"/>
        <end position="22"/>
    </location>
</feature>
<dbReference type="AlphaFoldDB" id="A0A6J4LWL2"/>
<gene>
    <name evidence="2" type="ORF">AVDCRST_MAG89-2773</name>
</gene>